<feature type="compositionally biased region" description="Polar residues" evidence="6">
    <location>
        <begin position="61"/>
        <end position="70"/>
    </location>
</feature>
<reference evidence="8 9" key="1">
    <citation type="submission" date="2016-04" db="EMBL/GenBank/DDBJ databases">
        <title>A degradative enzymes factory behind the ericoid mycorrhizal symbiosis.</title>
        <authorList>
            <consortium name="DOE Joint Genome Institute"/>
            <person name="Martino E."/>
            <person name="Morin E."/>
            <person name="Grelet G."/>
            <person name="Kuo A."/>
            <person name="Kohler A."/>
            <person name="Daghino S."/>
            <person name="Barry K."/>
            <person name="Choi C."/>
            <person name="Cichocki N."/>
            <person name="Clum A."/>
            <person name="Copeland A."/>
            <person name="Hainaut M."/>
            <person name="Haridas S."/>
            <person name="Labutti K."/>
            <person name="Lindquist E."/>
            <person name="Lipzen A."/>
            <person name="Khouja H.-R."/>
            <person name="Murat C."/>
            <person name="Ohm R."/>
            <person name="Olson A."/>
            <person name="Spatafora J."/>
            <person name="Veneault-Fourrey C."/>
            <person name="Henrissat B."/>
            <person name="Grigoriev I."/>
            <person name="Martin F."/>
            <person name="Perotto S."/>
        </authorList>
    </citation>
    <scope>NUCLEOTIDE SEQUENCE [LARGE SCALE GENOMIC DNA]</scope>
    <source>
        <strain evidence="8 9">E</strain>
    </source>
</reference>
<feature type="compositionally biased region" description="Low complexity" evidence="6">
    <location>
        <begin position="45"/>
        <end position="59"/>
    </location>
</feature>
<evidence type="ECO:0000313" key="8">
    <source>
        <dbReference type="EMBL" id="PMD63588.1"/>
    </source>
</evidence>
<organism evidence="8 9">
    <name type="scientific">Hyaloscypha bicolor E</name>
    <dbReference type="NCBI Taxonomy" id="1095630"/>
    <lineage>
        <taxon>Eukaryota</taxon>
        <taxon>Fungi</taxon>
        <taxon>Dikarya</taxon>
        <taxon>Ascomycota</taxon>
        <taxon>Pezizomycotina</taxon>
        <taxon>Leotiomycetes</taxon>
        <taxon>Helotiales</taxon>
        <taxon>Hyaloscyphaceae</taxon>
        <taxon>Hyaloscypha</taxon>
        <taxon>Hyaloscypha bicolor</taxon>
    </lineage>
</organism>
<dbReference type="Gene3D" id="4.10.240.10">
    <property type="entry name" value="Zn(2)-C6 fungal-type DNA-binding domain"/>
    <property type="match status" value="1"/>
</dbReference>
<dbReference type="InterPro" id="IPR001138">
    <property type="entry name" value="Zn2Cys6_DnaBD"/>
</dbReference>
<keyword evidence="9" id="KW-1185">Reference proteome</keyword>
<comment type="subcellular location">
    <subcellularLocation>
        <location evidence="1">Nucleus</location>
    </subcellularLocation>
</comment>
<evidence type="ECO:0000313" key="9">
    <source>
        <dbReference type="Proteomes" id="UP000235371"/>
    </source>
</evidence>
<dbReference type="PANTHER" id="PTHR47338">
    <property type="entry name" value="ZN(II)2CYS6 TRANSCRIPTION FACTOR (EUROFUNG)-RELATED"/>
    <property type="match status" value="1"/>
</dbReference>
<gene>
    <name evidence="8" type="ORF">K444DRAFT_661034</name>
</gene>
<dbReference type="InParanoid" id="A0A2J6TKT1"/>
<proteinExistence type="predicted"/>
<dbReference type="GO" id="GO:0008270">
    <property type="term" value="F:zinc ion binding"/>
    <property type="evidence" value="ECO:0007669"/>
    <property type="project" value="InterPro"/>
</dbReference>
<dbReference type="EMBL" id="KZ613780">
    <property type="protein sequence ID" value="PMD63588.1"/>
    <property type="molecule type" value="Genomic_DNA"/>
</dbReference>
<dbReference type="GO" id="GO:0000981">
    <property type="term" value="F:DNA-binding transcription factor activity, RNA polymerase II-specific"/>
    <property type="evidence" value="ECO:0007669"/>
    <property type="project" value="InterPro"/>
</dbReference>
<feature type="domain" description="Zn(2)-C6 fungal-type" evidence="7">
    <location>
        <begin position="12"/>
        <end position="42"/>
    </location>
</feature>
<accession>A0A2J6TKT1</accession>
<evidence type="ECO:0000256" key="1">
    <source>
        <dbReference type="ARBA" id="ARBA00004123"/>
    </source>
</evidence>
<dbReference type="InterPro" id="IPR036864">
    <property type="entry name" value="Zn2-C6_fun-type_DNA-bd_sf"/>
</dbReference>
<keyword evidence="3" id="KW-0805">Transcription regulation</keyword>
<dbReference type="GeneID" id="36594609"/>
<evidence type="ECO:0000259" key="7">
    <source>
        <dbReference type="PROSITE" id="PS50048"/>
    </source>
</evidence>
<dbReference type="PROSITE" id="PS00463">
    <property type="entry name" value="ZN2_CY6_FUNGAL_1"/>
    <property type="match status" value="1"/>
</dbReference>
<dbReference type="PANTHER" id="PTHR47338:SF20">
    <property type="entry name" value="ZN(II)2CYS6 TRANSCRIPTION FACTOR (EUROFUNG)"/>
    <property type="match status" value="1"/>
</dbReference>
<name>A0A2J6TKT1_9HELO</name>
<dbReference type="RefSeq" id="XP_024740492.1">
    <property type="nucleotide sequence ID" value="XM_024886532.1"/>
</dbReference>
<protein>
    <recommendedName>
        <fullName evidence="7">Zn(2)-C6 fungal-type domain-containing protein</fullName>
    </recommendedName>
</protein>
<dbReference type="CDD" id="cd12148">
    <property type="entry name" value="fungal_TF_MHR"/>
    <property type="match status" value="1"/>
</dbReference>
<evidence type="ECO:0000256" key="6">
    <source>
        <dbReference type="SAM" id="MobiDB-lite"/>
    </source>
</evidence>
<evidence type="ECO:0000256" key="2">
    <source>
        <dbReference type="ARBA" id="ARBA00022723"/>
    </source>
</evidence>
<dbReference type="CDD" id="cd00067">
    <property type="entry name" value="GAL4"/>
    <property type="match status" value="1"/>
</dbReference>
<keyword evidence="5" id="KW-0539">Nucleus</keyword>
<evidence type="ECO:0000256" key="3">
    <source>
        <dbReference type="ARBA" id="ARBA00023015"/>
    </source>
</evidence>
<sequence>MESGKSKDTRQACTRCRTQKRKCDKGLPKCGLCMCLKRACTYDTSLSPPEESPDSSEPSRGLNSETPASFLSSEEGIKAAIMRRFSETTPEEVATGYYRSIQTWFPIISFLELCARLPGTWEQASTDMCLLFMSMSLLRQVPETQIMDGNCRLPKALESSYLSLKSWIAILEGRGMNSLDFLHAKALLVLFEVVHGIFPAAYITIGALFRAADALHIYNSGQTNDYSETWRGILILDRCIAIDKKHYPSISSYRTFTILQTNPSPPESPSPTPFAFSRLFEASDILSAIHKAEKPDGSFILSDIPHPATLDSFKKTLEEEVPHELKVYSGSWAIFNTALLLLHEKDRPGDVRDSDVLIPRILSRAYREEMLSDIANAVRPFVEEDSVLNFELFLPPFVTYLTYKCATILTARLQIGNMTLPSIKMLKLMRSFLKLVSGRWLIAAYFLRMIDEDTTPRMAKALSETK</sequence>
<dbReference type="STRING" id="1095630.A0A2J6TKT1"/>
<keyword evidence="2" id="KW-0479">Metal-binding</keyword>
<dbReference type="GO" id="GO:0005634">
    <property type="term" value="C:nucleus"/>
    <property type="evidence" value="ECO:0007669"/>
    <property type="project" value="UniProtKB-SubCell"/>
</dbReference>
<evidence type="ECO:0000256" key="5">
    <source>
        <dbReference type="ARBA" id="ARBA00023242"/>
    </source>
</evidence>
<evidence type="ECO:0000256" key="4">
    <source>
        <dbReference type="ARBA" id="ARBA00023163"/>
    </source>
</evidence>
<dbReference type="Proteomes" id="UP000235371">
    <property type="component" value="Unassembled WGS sequence"/>
</dbReference>
<dbReference type="AlphaFoldDB" id="A0A2J6TKT1"/>
<dbReference type="SMART" id="SM00066">
    <property type="entry name" value="GAL4"/>
    <property type="match status" value="1"/>
</dbReference>
<feature type="region of interest" description="Disordered" evidence="6">
    <location>
        <begin position="44"/>
        <end position="70"/>
    </location>
</feature>
<dbReference type="PROSITE" id="PS50048">
    <property type="entry name" value="ZN2_CY6_FUNGAL_2"/>
    <property type="match status" value="1"/>
</dbReference>
<dbReference type="SUPFAM" id="SSF57701">
    <property type="entry name" value="Zn2/Cys6 DNA-binding domain"/>
    <property type="match status" value="1"/>
</dbReference>
<dbReference type="Pfam" id="PF00172">
    <property type="entry name" value="Zn_clus"/>
    <property type="match status" value="1"/>
</dbReference>
<dbReference type="InterPro" id="IPR050815">
    <property type="entry name" value="TF_fung"/>
</dbReference>
<keyword evidence="4" id="KW-0804">Transcription</keyword>
<dbReference type="OrthoDB" id="270167at2759"/>